<evidence type="ECO:0000256" key="4">
    <source>
        <dbReference type="ARBA" id="ARBA00022989"/>
    </source>
</evidence>
<dbReference type="Gene3D" id="3.30.70.120">
    <property type="match status" value="1"/>
</dbReference>
<keyword evidence="9" id="KW-1185">Reference proteome</keyword>
<evidence type="ECO:0000259" key="7">
    <source>
        <dbReference type="Pfam" id="PF10035"/>
    </source>
</evidence>
<dbReference type="KEGG" id="hts:HMJ29_13745"/>
<dbReference type="Pfam" id="PF10035">
    <property type="entry name" value="DUF2179"/>
    <property type="match status" value="1"/>
</dbReference>
<evidence type="ECO:0000256" key="3">
    <source>
        <dbReference type="ARBA" id="ARBA00022692"/>
    </source>
</evidence>
<evidence type="ECO:0000313" key="8">
    <source>
        <dbReference type="EMBL" id="QJX47944.1"/>
    </source>
</evidence>
<dbReference type="PANTHER" id="PTHR33545:SF3">
    <property type="entry name" value="UPF0750 MEMBRANE PROTEIN YQFU"/>
    <property type="match status" value="1"/>
</dbReference>
<dbReference type="PIRSF" id="PIRSF006483">
    <property type="entry name" value="Membrane_protein_YitT"/>
    <property type="match status" value="1"/>
</dbReference>
<keyword evidence="4 6" id="KW-1133">Transmembrane helix</keyword>
<gene>
    <name evidence="8" type="ORF">HMJ29_13745</name>
</gene>
<feature type="transmembrane region" description="Helical" evidence="6">
    <location>
        <begin position="93"/>
        <end position="114"/>
    </location>
</feature>
<keyword evidence="2" id="KW-1003">Cell membrane</keyword>
<dbReference type="InterPro" id="IPR015867">
    <property type="entry name" value="N-reg_PII/ATP_PRibTrfase_C"/>
</dbReference>
<evidence type="ECO:0000256" key="1">
    <source>
        <dbReference type="ARBA" id="ARBA00004651"/>
    </source>
</evidence>
<feature type="domain" description="DUF2179" evidence="7">
    <location>
        <begin position="262"/>
        <end position="321"/>
    </location>
</feature>
<evidence type="ECO:0000256" key="5">
    <source>
        <dbReference type="ARBA" id="ARBA00023136"/>
    </source>
</evidence>
<feature type="transmembrane region" description="Helical" evidence="6">
    <location>
        <begin position="149"/>
        <end position="167"/>
    </location>
</feature>
<protein>
    <submittedName>
        <fullName evidence="8">YitT family protein</fullName>
    </submittedName>
</protein>
<dbReference type="GO" id="GO:0005886">
    <property type="term" value="C:plasma membrane"/>
    <property type="evidence" value="ECO:0007669"/>
    <property type="project" value="UniProtKB-SubCell"/>
</dbReference>
<name>A0A6M6BJF4_9BACT</name>
<dbReference type="EMBL" id="CP053538">
    <property type="protein sequence ID" value="QJX47944.1"/>
    <property type="molecule type" value="Genomic_DNA"/>
</dbReference>
<feature type="transmembrane region" description="Helical" evidence="6">
    <location>
        <begin position="187"/>
        <end position="210"/>
    </location>
</feature>
<organism evidence="8 9">
    <name type="scientific">Hymenobacter taeanensis</name>
    <dbReference type="NCBI Taxonomy" id="2735321"/>
    <lineage>
        <taxon>Bacteria</taxon>
        <taxon>Pseudomonadati</taxon>
        <taxon>Bacteroidota</taxon>
        <taxon>Cytophagia</taxon>
        <taxon>Cytophagales</taxon>
        <taxon>Hymenobacteraceae</taxon>
        <taxon>Hymenobacter</taxon>
    </lineage>
</organism>
<feature type="transmembrane region" description="Helical" evidence="6">
    <location>
        <begin position="52"/>
        <end position="73"/>
    </location>
</feature>
<keyword evidence="5 6" id="KW-0472">Membrane</keyword>
<sequence length="330" mass="35805">MLIEQLLSPRLRNRKFTSPVLTPPPDASPAAEDPIKYRLLYRLSSRWVRNSLVEGALLLAGIFSAALGLKAFLLPNDFIDGGVTGISMLVSHVTGISLSILIVVINIPFIVLGYFQMGRQFAIKTLLTILLLAVALLVVSFPPLTQDKLLIAVFGGFFLGAGIGLAMRGGAVLDGTEILAVYISRKLPGSIGDIILIINIIIFGVAAWVLSVETALYSVLAYLSAAKTVDFVVSGIEEYTGLTIISAQSEAIRQLITDKLRRGATVYECTRGFGSHGHQHMRMETIYTVVTRLEVLAITGEVHKIDPHAFIVMQSVSDIRGGLIKKRPLH</sequence>
<evidence type="ECO:0000313" key="9">
    <source>
        <dbReference type="Proteomes" id="UP000501623"/>
    </source>
</evidence>
<dbReference type="AlphaFoldDB" id="A0A6M6BJF4"/>
<dbReference type="CDD" id="cd16380">
    <property type="entry name" value="YitT_C"/>
    <property type="match status" value="1"/>
</dbReference>
<dbReference type="InterPro" id="IPR003740">
    <property type="entry name" value="YitT"/>
</dbReference>
<dbReference type="Pfam" id="PF02588">
    <property type="entry name" value="YitT_membrane"/>
    <property type="match status" value="1"/>
</dbReference>
<dbReference type="PANTHER" id="PTHR33545">
    <property type="entry name" value="UPF0750 MEMBRANE PROTEIN YITT-RELATED"/>
    <property type="match status" value="1"/>
</dbReference>
<dbReference type="InterPro" id="IPR019264">
    <property type="entry name" value="DUF2179"/>
</dbReference>
<proteinExistence type="predicted"/>
<comment type="subcellular location">
    <subcellularLocation>
        <location evidence="1">Cell membrane</location>
        <topology evidence="1">Multi-pass membrane protein</topology>
    </subcellularLocation>
</comment>
<keyword evidence="3 6" id="KW-0812">Transmembrane</keyword>
<accession>A0A6M6BJF4</accession>
<evidence type="ECO:0000256" key="6">
    <source>
        <dbReference type="SAM" id="Phobius"/>
    </source>
</evidence>
<dbReference type="InterPro" id="IPR051461">
    <property type="entry name" value="UPF0750_membrane"/>
</dbReference>
<dbReference type="RefSeq" id="WP_171592035.1">
    <property type="nucleotide sequence ID" value="NZ_CP053538.1"/>
</dbReference>
<evidence type="ECO:0000256" key="2">
    <source>
        <dbReference type="ARBA" id="ARBA00022475"/>
    </source>
</evidence>
<feature type="transmembrane region" description="Helical" evidence="6">
    <location>
        <begin position="121"/>
        <end position="143"/>
    </location>
</feature>
<dbReference type="Proteomes" id="UP000501623">
    <property type="component" value="Chromosome"/>
</dbReference>
<reference evidence="8 9" key="1">
    <citation type="submission" date="2020-05" db="EMBL/GenBank/DDBJ databases">
        <title>Complete genome sequence of Hymenobacter sp. TS19 in Coasted Sand Dune.</title>
        <authorList>
            <person name="Lee J.-H."/>
            <person name="Jung J.-H."/>
            <person name="Jeong S."/>
            <person name="Zhao L."/>
            <person name="Kim M.-K."/>
            <person name="Seo H.-S."/>
            <person name="Lim S."/>
        </authorList>
    </citation>
    <scope>NUCLEOTIDE SEQUENCE [LARGE SCALE GENOMIC DNA]</scope>
    <source>
        <strain evidence="8 9">TS19</strain>
    </source>
</reference>